<organism evidence="1">
    <name type="scientific">Capra hircus</name>
    <name type="common">Goat</name>
    <dbReference type="NCBI Taxonomy" id="9925"/>
    <lineage>
        <taxon>Eukaryota</taxon>
        <taxon>Metazoa</taxon>
        <taxon>Chordata</taxon>
        <taxon>Craniata</taxon>
        <taxon>Vertebrata</taxon>
        <taxon>Euteleostomi</taxon>
        <taxon>Mammalia</taxon>
        <taxon>Eutheria</taxon>
        <taxon>Laurasiatheria</taxon>
        <taxon>Artiodactyla</taxon>
        <taxon>Ruminantia</taxon>
        <taxon>Pecora</taxon>
        <taxon>Bovidae</taxon>
        <taxon>Caprinae</taxon>
        <taxon>Capra</taxon>
    </lineage>
</organism>
<accession>A0A8C2RGB3</accession>
<protein>
    <submittedName>
        <fullName evidence="1">Uncharacterized protein</fullName>
    </submittedName>
</protein>
<dbReference type="AlphaFoldDB" id="A0A8C2RGB3"/>
<reference evidence="1" key="1">
    <citation type="submission" date="2019-03" db="EMBL/GenBank/DDBJ databases">
        <title>Genome sequencing and reference-guided assembly of Black Bengal Goat (Capra hircus).</title>
        <authorList>
            <person name="Siddiki A.Z."/>
            <person name="Baten A."/>
            <person name="Billah M."/>
            <person name="Alam M.A.U."/>
            <person name="Shawrob K.S.M."/>
            <person name="Saha S."/>
            <person name="Chowdhury M."/>
            <person name="Rahman A.H."/>
            <person name="Stear M."/>
            <person name="Miah G."/>
            <person name="Das G.B."/>
            <person name="Hossain M.M."/>
            <person name="Kumkum M."/>
            <person name="Islam M.S."/>
            <person name="Mollah A.M."/>
            <person name="Ahsan A."/>
            <person name="Tusar F."/>
            <person name="Khan M.K.I."/>
        </authorList>
    </citation>
    <scope>NUCLEOTIDE SEQUENCE [LARGE SCALE GENOMIC DNA]</scope>
</reference>
<name>A0A8C2RGB3_CAPHI</name>
<dbReference type="SUPFAM" id="SSF56672">
    <property type="entry name" value="DNA/RNA polymerases"/>
    <property type="match status" value="1"/>
</dbReference>
<evidence type="ECO:0000313" key="1">
    <source>
        <dbReference type="Ensembl" id="ENSCHIP00010027828.1"/>
    </source>
</evidence>
<proteinExistence type="predicted"/>
<dbReference type="Ensembl" id="ENSCHIT00010032161.1">
    <property type="protein sequence ID" value="ENSCHIP00010022760.1"/>
    <property type="gene ID" value="ENSCHIG00010016906.1"/>
</dbReference>
<dbReference type="InterPro" id="IPR043502">
    <property type="entry name" value="DNA/RNA_pol_sf"/>
</dbReference>
<dbReference type="Ensembl" id="ENSCHIT00010039278.1">
    <property type="protein sequence ID" value="ENSCHIP00010027828.1"/>
    <property type="gene ID" value="ENSCHIG00010020739.1"/>
</dbReference>
<sequence>VAMGVLTQTMGTWDRLVAYLSKRLDSVATGWPRCLRAIATVALLVQEAPKLTLGMLSLCCTCMGPYKERSLLTANRKDIKSKEENLTLLDAVWEPEKGSVALLGSPK</sequence>
<dbReference type="Gene3D" id="3.10.20.370">
    <property type="match status" value="1"/>
</dbReference>
<reference evidence="1" key="2">
    <citation type="submission" date="2025-05" db="UniProtKB">
        <authorList>
            <consortium name="Ensembl"/>
        </authorList>
    </citation>
    <scope>IDENTIFICATION</scope>
</reference>